<gene>
    <name evidence="1" type="ORF">CAPTEDRAFT_213294</name>
</gene>
<dbReference type="AlphaFoldDB" id="R7UY72"/>
<proteinExistence type="predicted"/>
<name>R7UY72_CAPTE</name>
<dbReference type="EnsemblMetazoa" id="CapteT213294">
    <property type="protein sequence ID" value="CapteP213294"/>
    <property type="gene ID" value="CapteG213294"/>
</dbReference>
<evidence type="ECO:0000313" key="1">
    <source>
        <dbReference type="EMBL" id="ELU08386.1"/>
    </source>
</evidence>
<dbReference type="EMBL" id="KB299137">
    <property type="protein sequence ID" value="ELU08386.1"/>
    <property type="molecule type" value="Genomic_DNA"/>
</dbReference>
<organism evidence="1">
    <name type="scientific">Capitella teleta</name>
    <name type="common">Polychaete worm</name>
    <dbReference type="NCBI Taxonomy" id="283909"/>
    <lineage>
        <taxon>Eukaryota</taxon>
        <taxon>Metazoa</taxon>
        <taxon>Spiralia</taxon>
        <taxon>Lophotrochozoa</taxon>
        <taxon>Annelida</taxon>
        <taxon>Polychaeta</taxon>
        <taxon>Sedentaria</taxon>
        <taxon>Scolecida</taxon>
        <taxon>Capitellidae</taxon>
        <taxon>Capitella</taxon>
    </lineage>
</organism>
<protein>
    <submittedName>
        <fullName evidence="1 2">Uncharacterized protein</fullName>
    </submittedName>
</protein>
<dbReference type="Proteomes" id="UP000014760">
    <property type="component" value="Unassembled WGS sequence"/>
</dbReference>
<reference evidence="2" key="3">
    <citation type="submission" date="2015-06" db="UniProtKB">
        <authorList>
            <consortium name="EnsemblMetazoa"/>
        </authorList>
    </citation>
    <scope>IDENTIFICATION</scope>
</reference>
<evidence type="ECO:0000313" key="2">
    <source>
        <dbReference type="EnsemblMetazoa" id="CapteP213294"/>
    </source>
</evidence>
<reference evidence="1 3" key="2">
    <citation type="journal article" date="2013" name="Nature">
        <title>Insights into bilaterian evolution from three spiralian genomes.</title>
        <authorList>
            <person name="Simakov O."/>
            <person name="Marletaz F."/>
            <person name="Cho S.J."/>
            <person name="Edsinger-Gonzales E."/>
            <person name="Havlak P."/>
            <person name="Hellsten U."/>
            <person name="Kuo D.H."/>
            <person name="Larsson T."/>
            <person name="Lv J."/>
            <person name="Arendt D."/>
            <person name="Savage R."/>
            <person name="Osoegawa K."/>
            <person name="de Jong P."/>
            <person name="Grimwood J."/>
            <person name="Chapman J.A."/>
            <person name="Shapiro H."/>
            <person name="Aerts A."/>
            <person name="Otillar R.P."/>
            <person name="Terry A.Y."/>
            <person name="Boore J.L."/>
            <person name="Grigoriev I.V."/>
            <person name="Lindberg D.R."/>
            <person name="Seaver E.C."/>
            <person name="Weisblat D.A."/>
            <person name="Putnam N.H."/>
            <person name="Rokhsar D.S."/>
        </authorList>
    </citation>
    <scope>NUCLEOTIDE SEQUENCE</scope>
    <source>
        <strain evidence="1 3">I ESC-2004</strain>
    </source>
</reference>
<keyword evidence="3" id="KW-1185">Reference proteome</keyword>
<dbReference type="HOGENOM" id="CLU_1847027_0_0_1"/>
<dbReference type="EMBL" id="AMQN01001088">
    <property type="status" value="NOT_ANNOTATED_CDS"/>
    <property type="molecule type" value="Genomic_DNA"/>
</dbReference>
<evidence type="ECO:0000313" key="3">
    <source>
        <dbReference type="Proteomes" id="UP000014760"/>
    </source>
</evidence>
<reference evidence="3" key="1">
    <citation type="submission" date="2012-12" db="EMBL/GenBank/DDBJ databases">
        <authorList>
            <person name="Hellsten U."/>
            <person name="Grimwood J."/>
            <person name="Chapman J.A."/>
            <person name="Shapiro H."/>
            <person name="Aerts A."/>
            <person name="Otillar R.P."/>
            <person name="Terry A.Y."/>
            <person name="Boore J.L."/>
            <person name="Simakov O."/>
            <person name="Marletaz F."/>
            <person name="Cho S.-J."/>
            <person name="Edsinger-Gonzales E."/>
            <person name="Havlak P."/>
            <person name="Kuo D.-H."/>
            <person name="Larsson T."/>
            <person name="Lv J."/>
            <person name="Arendt D."/>
            <person name="Savage R."/>
            <person name="Osoegawa K."/>
            <person name="de Jong P."/>
            <person name="Lindberg D.R."/>
            <person name="Seaver E.C."/>
            <person name="Weisblat D.A."/>
            <person name="Putnam N.H."/>
            <person name="Grigoriev I.V."/>
            <person name="Rokhsar D.S."/>
        </authorList>
    </citation>
    <scope>NUCLEOTIDE SEQUENCE</scope>
    <source>
        <strain evidence="3">I ESC-2004</strain>
    </source>
</reference>
<accession>R7UY72</accession>
<sequence length="139" mass="15578">MAPLELLRPLQKIIIAMLLSALAAAFLLLAGVFGKEALSSDTKATPTWTKIKPTLQDYLKWSMSIQNIRVYERSPLTDAKLTEKKRSMEDNSVCLRVCTFCRHRLSLKTSSLCAGQCIQGGGYDFNACYTVYMLRSKYG</sequence>